<comment type="caution">
    <text evidence="1">The sequence shown here is derived from an EMBL/GenBank/DDBJ whole genome shotgun (WGS) entry which is preliminary data.</text>
</comment>
<sequence length="137" mass="15565">MGSKIQIKIEDTMSKTGKHRRISKVFVASRNGAIMIPKLLNSWNCSGIYKKGRSVCGYTDIEENHYLISIELTLNWRHNAKGYVNIIDFNNSKVLTVKYVDGKLRYVSGDKTLLNLAKASLDMVVGEALWKDKELQK</sequence>
<protein>
    <submittedName>
        <fullName evidence="1">Uncharacterized protein</fullName>
    </submittedName>
</protein>
<gene>
    <name evidence="1" type="ORF">ENO26_08045</name>
</gene>
<proteinExistence type="predicted"/>
<name>A0A7J2U3Z1_9CREN</name>
<dbReference type="EMBL" id="DSEU01000053">
    <property type="protein sequence ID" value="HEM67494.1"/>
    <property type="molecule type" value="Genomic_DNA"/>
</dbReference>
<reference evidence="1" key="1">
    <citation type="journal article" date="2020" name="mSystems">
        <title>Genome- and Community-Level Interaction Insights into Carbon Utilization and Element Cycling Functions of Hydrothermarchaeota in Hydrothermal Sediment.</title>
        <authorList>
            <person name="Zhou Z."/>
            <person name="Liu Y."/>
            <person name="Xu W."/>
            <person name="Pan J."/>
            <person name="Luo Z.H."/>
            <person name="Li M."/>
        </authorList>
    </citation>
    <scope>NUCLEOTIDE SEQUENCE [LARGE SCALE GENOMIC DNA]</scope>
    <source>
        <strain evidence="1">SpSt-125</strain>
    </source>
</reference>
<accession>A0A7J2U3Z1</accession>
<organism evidence="1">
    <name type="scientific">Ignisphaera aggregans</name>
    <dbReference type="NCBI Taxonomy" id="334771"/>
    <lineage>
        <taxon>Archaea</taxon>
        <taxon>Thermoproteota</taxon>
        <taxon>Thermoprotei</taxon>
        <taxon>Desulfurococcales</taxon>
        <taxon>Desulfurococcaceae</taxon>
        <taxon>Ignisphaera</taxon>
    </lineage>
</organism>
<evidence type="ECO:0000313" key="1">
    <source>
        <dbReference type="EMBL" id="HEM67494.1"/>
    </source>
</evidence>
<dbReference type="AlphaFoldDB" id="A0A7J2U3Z1"/>